<proteinExistence type="predicted"/>
<protein>
    <submittedName>
        <fullName evidence="2">Aste57867_15799 protein</fullName>
    </submittedName>
</protein>
<keyword evidence="3" id="KW-1185">Reference proteome</keyword>
<organism evidence="2 3">
    <name type="scientific">Aphanomyces stellatus</name>
    <dbReference type="NCBI Taxonomy" id="120398"/>
    <lineage>
        <taxon>Eukaryota</taxon>
        <taxon>Sar</taxon>
        <taxon>Stramenopiles</taxon>
        <taxon>Oomycota</taxon>
        <taxon>Saprolegniomycetes</taxon>
        <taxon>Saprolegniales</taxon>
        <taxon>Verrucalvaceae</taxon>
        <taxon>Aphanomyces</taxon>
    </lineage>
</organism>
<name>A0A485L5U3_9STRA</name>
<gene>
    <name evidence="2" type="primary">Aste57867_15799</name>
    <name evidence="1" type="ORF">As57867_015743</name>
    <name evidence="2" type="ORF">ASTE57867_15799</name>
</gene>
<evidence type="ECO:0000313" key="3">
    <source>
        <dbReference type="Proteomes" id="UP000332933"/>
    </source>
</evidence>
<evidence type="ECO:0000313" key="2">
    <source>
        <dbReference type="EMBL" id="VFT92587.1"/>
    </source>
</evidence>
<reference evidence="1" key="2">
    <citation type="submission" date="2019-06" db="EMBL/GenBank/DDBJ databases">
        <title>Genomics analysis of Aphanomyces spp. identifies a new class of oomycete effector associated with host adaptation.</title>
        <authorList>
            <person name="Gaulin E."/>
        </authorList>
    </citation>
    <scope>NUCLEOTIDE SEQUENCE</scope>
    <source>
        <strain evidence="1">CBS 578.67</strain>
    </source>
</reference>
<dbReference type="EMBL" id="VJMH01005755">
    <property type="protein sequence ID" value="KAF0693205.1"/>
    <property type="molecule type" value="Genomic_DNA"/>
</dbReference>
<dbReference type="AlphaFoldDB" id="A0A485L5U3"/>
<reference evidence="2 3" key="1">
    <citation type="submission" date="2019-03" db="EMBL/GenBank/DDBJ databases">
        <authorList>
            <person name="Gaulin E."/>
            <person name="Dumas B."/>
        </authorList>
    </citation>
    <scope>NUCLEOTIDE SEQUENCE [LARGE SCALE GENOMIC DNA]</scope>
    <source>
        <strain evidence="2">CBS 568.67</strain>
    </source>
</reference>
<evidence type="ECO:0000313" key="1">
    <source>
        <dbReference type="EMBL" id="KAF0693205.1"/>
    </source>
</evidence>
<dbReference type="EMBL" id="CAADRA010005776">
    <property type="protein sequence ID" value="VFT92587.1"/>
    <property type="molecule type" value="Genomic_DNA"/>
</dbReference>
<accession>A0A485L5U3</accession>
<sequence length="109" mass="11953">MVEYNERQDSLKELQVGRVAAKEDGGTALSGTSDLGRIDGLDDAPNAFVRLKDVTDWMQVVFGNRVAQPDKGRLGRGGVVHKVDDEFGDPIELAAVLRVDVDDIEHYTL</sequence>
<dbReference type="Proteomes" id="UP000332933">
    <property type="component" value="Unassembled WGS sequence"/>
</dbReference>